<dbReference type="Gene3D" id="1.10.760.10">
    <property type="entry name" value="Cytochrome c-like domain"/>
    <property type="match status" value="2"/>
</dbReference>
<dbReference type="Proteomes" id="UP001165396">
    <property type="component" value="Unassembled WGS sequence"/>
</dbReference>
<accession>A0ABT1Z3R8</accession>
<comment type="caution">
    <text evidence="8">The sequence shown here is derived from an EMBL/GenBank/DDBJ whole genome shotgun (WGS) entry which is preliminary data.</text>
</comment>
<evidence type="ECO:0000256" key="6">
    <source>
        <dbReference type="PROSITE-ProRule" id="PRU00433"/>
    </source>
</evidence>
<keyword evidence="9" id="KW-1185">Reference proteome</keyword>
<evidence type="ECO:0000256" key="2">
    <source>
        <dbReference type="ARBA" id="ARBA00022617"/>
    </source>
</evidence>
<keyword evidence="5 6" id="KW-0408">Iron</keyword>
<comment type="subcellular location">
    <subcellularLocation>
        <location evidence="1">Cell envelope</location>
    </subcellularLocation>
</comment>
<name>A0ABT1Z3R8_9RHOB</name>
<evidence type="ECO:0000259" key="7">
    <source>
        <dbReference type="PROSITE" id="PS51007"/>
    </source>
</evidence>
<sequence length="438" mass="46640">MAMGWCDMMRGFYALALSGGIAIAQDLPSPDAVFPEPSMPQIELGRLLFYDPILSGGKTVSCASCHHPAHATGDAVSLGLGDGAAGLGPDRKADPANLPEQRIPRNAPALFNVGALEYRTFFHDGRLEVDETRKGGIRTPLGAEMEQGFASLLSAQTMFPVLSGDEMAGHLGENDVSKAVRQGVLTGPGGAWDILAQRVSGIPEYRARFDQVIGNKPVHFTDISDAIAAFVAFEWRATDSDFDRFLRGEGDLSGNQKVGLDLFYGKAGCAKCHSGLFQTDHGFHAIAMPQIGPGKRASFQRGAADEGRMLVTGDPKDAFKFRTPSLRNVVQTSPYGHAGAYARLEDAVRHHLNPRKHLAEYDPSQAVLPTLDTVDTTVMDDPAEVARISAANELAPSALSHAQVDAILAFLGALTDQDSLDGRLGVPATVPSGLPVDQ</sequence>
<dbReference type="PANTHER" id="PTHR30600">
    <property type="entry name" value="CYTOCHROME C PEROXIDASE-RELATED"/>
    <property type="match status" value="1"/>
</dbReference>
<evidence type="ECO:0000256" key="1">
    <source>
        <dbReference type="ARBA" id="ARBA00004196"/>
    </source>
</evidence>
<keyword evidence="2 6" id="KW-0349">Heme</keyword>
<dbReference type="InterPro" id="IPR004852">
    <property type="entry name" value="Di-haem_cyt_c_peroxidsae"/>
</dbReference>
<evidence type="ECO:0000313" key="8">
    <source>
        <dbReference type="EMBL" id="MCR8827784.1"/>
    </source>
</evidence>
<keyword evidence="3 6" id="KW-0479">Metal-binding</keyword>
<gene>
    <name evidence="8" type="ORF">NTA49_14680</name>
</gene>
<organism evidence="8 9">
    <name type="scientific">Pseudosulfitobacter koreensis</name>
    <dbReference type="NCBI Taxonomy" id="2968472"/>
    <lineage>
        <taxon>Bacteria</taxon>
        <taxon>Pseudomonadati</taxon>
        <taxon>Pseudomonadota</taxon>
        <taxon>Alphaproteobacteria</taxon>
        <taxon>Rhodobacterales</taxon>
        <taxon>Roseobacteraceae</taxon>
        <taxon>Pseudosulfitobacter</taxon>
    </lineage>
</organism>
<evidence type="ECO:0000256" key="5">
    <source>
        <dbReference type="ARBA" id="ARBA00023004"/>
    </source>
</evidence>
<dbReference type="PROSITE" id="PS51007">
    <property type="entry name" value="CYTC"/>
    <property type="match status" value="1"/>
</dbReference>
<evidence type="ECO:0000256" key="3">
    <source>
        <dbReference type="ARBA" id="ARBA00022723"/>
    </source>
</evidence>
<keyword evidence="4" id="KW-0560">Oxidoreductase</keyword>
<proteinExistence type="predicted"/>
<reference evidence="8" key="1">
    <citation type="submission" date="2022-07" db="EMBL/GenBank/DDBJ databases">
        <title>Pseudosulfitobacter sp. strain AP-MA-4, whole genome sequence.</title>
        <authorList>
            <person name="Jiang Y."/>
        </authorList>
    </citation>
    <scope>NUCLEOTIDE SEQUENCE</scope>
    <source>
        <strain evidence="8">AP-MA-4</strain>
    </source>
</reference>
<protein>
    <recommendedName>
        <fullName evidence="7">Cytochrome c domain-containing protein</fullName>
    </recommendedName>
</protein>
<evidence type="ECO:0000256" key="4">
    <source>
        <dbReference type="ARBA" id="ARBA00023002"/>
    </source>
</evidence>
<feature type="domain" description="Cytochrome c" evidence="7">
    <location>
        <begin position="254"/>
        <end position="415"/>
    </location>
</feature>
<dbReference type="InterPro" id="IPR009056">
    <property type="entry name" value="Cyt_c-like_dom"/>
</dbReference>
<dbReference type="Pfam" id="PF03150">
    <property type="entry name" value="CCP_MauG"/>
    <property type="match status" value="1"/>
</dbReference>
<dbReference type="InterPro" id="IPR051395">
    <property type="entry name" value="Cytochrome_c_Peroxidase/MauG"/>
</dbReference>
<dbReference type="SUPFAM" id="SSF46626">
    <property type="entry name" value="Cytochrome c"/>
    <property type="match status" value="2"/>
</dbReference>
<dbReference type="EMBL" id="JANKJG010000012">
    <property type="protein sequence ID" value="MCR8827784.1"/>
    <property type="molecule type" value="Genomic_DNA"/>
</dbReference>
<evidence type="ECO:0000313" key="9">
    <source>
        <dbReference type="Proteomes" id="UP001165396"/>
    </source>
</evidence>
<dbReference type="InterPro" id="IPR036909">
    <property type="entry name" value="Cyt_c-like_dom_sf"/>
</dbReference>